<sequence length="113" mass="13116">MSESITLWDDCQSIPFSYGVHALQHNERMVARLFQYPRESFYQLVDYQHARRFAVPVSSDHSQLLWVNAPTFPRYGLGTKKAWLSALKIAEGGVLVVDLEDEKRAYKLLRLED</sequence>
<dbReference type="EMBL" id="MTEJ01000221">
    <property type="protein sequence ID" value="OQX07070.1"/>
    <property type="molecule type" value="Genomic_DNA"/>
</dbReference>
<evidence type="ECO:0000313" key="2">
    <source>
        <dbReference type="Proteomes" id="UP000192491"/>
    </source>
</evidence>
<dbReference type="AlphaFoldDB" id="A0A1Y1QJB9"/>
<reference evidence="1 2" key="1">
    <citation type="submission" date="2017-01" db="EMBL/GenBank/DDBJ databases">
        <title>Novel large sulfur bacteria in the metagenomes of groundwater-fed chemosynthetic microbial mats in the Lake Huron basin.</title>
        <authorList>
            <person name="Sharrar A.M."/>
            <person name="Flood B.E."/>
            <person name="Bailey J.V."/>
            <person name="Jones D.S."/>
            <person name="Biddanda B."/>
            <person name="Ruberg S.A."/>
            <person name="Marcus D.N."/>
            <person name="Dick G.J."/>
        </authorList>
    </citation>
    <scope>NUCLEOTIDE SEQUENCE [LARGE SCALE GENOMIC DNA]</scope>
    <source>
        <strain evidence="1">A8</strain>
    </source>
</reference>
<gene>
    <name evidence="1" type="ORF">BWK73_28985</name>
</gene>
<dbReference type="Proteomes" id="UP000192491">
    <property type="component" value="Unassembled WGS sequence"/>
</dbReference>
<evidence type="ECO:0000313" key="1">
    <source>
        <dbReference type="EMBL" id="OQX07070.1"/>
    </source>
</evidence>
<organism evidence="1 2">
    <name type="scientific">Thiothrix lacustris</name>
    <dbReference type="NCBI Taxonomy" id="525917"/>
    <lineage>
        <taxon>Bacteria</taxon>
        <taxon>Pseudomonadati</taxon>
        <taxon>Pseudomonadota</taxon>
        <taxon>Gammaproteobacteria</taxon>
        <taxon>Thiotrichales</taxon>
        <taxon>Thiotrichaceae</taxon>
        <taxon>Thiothrix</taxon>
    </lineage>
</organism>
<comment type="caution">
    <text evidence="1">The sequence shown here is derived from an EMBL/GenBank/DDBJ whole genome shotgun (WGS) entry which is preliminary data.</text>
</comment>
<protein>
    <submittedName>
        <fullName evidence="1">Uncharacterized protein</fullName>
    </submittedName>
</protein>
<name>A0A1Y1QJB9_9GAMM</name>
<proteinExistence type="predicted"/>
<accession>A0A1Y1QJB9</accession>